<sequence>MNDLALEFINISKSFPGVQALKEVSIKIKRADVHAIVGENGAGKSTLMKIAVGELLRDSGIIKVFGQEAQINSPSDGYRYGISLIHQEFSLVPTLDVAQNIFLGRELTSGHLSFMDSKLMYKQTEEILDSLKIFHLDFHLKIGDLTVAQKQVVEIAKALSLNSKIIIMDEPTAALTLEETSRLFEVVRGLKAKGVTTLFISHRLEEIFEIADKVSILRDGELILTKPVAQINRNQVINNMVGRSLDFVFPPKVKHKKEAKVVLEVKKINKERQFSDVSFQLKEGEILGLAGLVGSGLSEVALAIFGLNRLDTGEIYIKGEKVDVNSPFKAIKHGLALLPEDRRKLGLVIIRSVLENLTLPALYRDIARKYFIDLKRELLLAKEAQKELSISFASFSQKVESLSGGNQQKVVVGKWLLTRPKILIMNEPTRGIDVGAKLEIYNIINTLAQRGIGIIFISSEFTEILGIAHRVLVMSEGRITTELDPESSTEEDILKFATRKKVS</sequence>
<evidence type="ECO:0000256" key="3">
    <source>
        <dbReference type="ARBA" id="ARBA00022475"/>
    </source>
</evidence>
<dbReference type="CDD" id="cd03216">
    <property type="entry name" value="ABC_Carb_Monos_I"/>
    <property type="match status" value="1"/>
</dbReference>
<name>A0A1F5A6N2_9BACT</name>
<dbReference type="PANTHER" id="PTHR43790:SF3">
    <property type="entry name" value="D-ALLOSE IMPORT ATP-BINDING PROTEIN ALSA-RELATED"/>
    <property type="match status" value="1"/>
</dbReference>
<dbReference type="InterPro" id="IPR003593">
    <property type="entry name" value="AAA+_ATPase"/>
</dbReference>
<evidence type="ECO:0000256" key="2">
    <source>
        <dbReference type="ARBA" id="ARBA00022448"/>
    </source>
</evidence>
<accession>A0A1F5A6N2</accession>
<evidence type="ECO:0000313" key="12">
    <source>
        <dbReference type="Proteomes" id="UP000177701"/>
    </source>
</evidence>
<dbReference type="STRING" id="1797291.A2V47_07115"/>
<dbReference type="Gene3D" id="3.40.50.300">
    <property type="entry name" value="P-loop containing nucleotide triphosphate hydrolases"/>
    <property type="match status" value="2"/>
</dbReference>
<evidence type="ECO:0000256" key="9">
    <source>
        <dbReference type="ARBA" id="ARBA00023136"/>
    </source>
</evidence>
<feature type="domain" description="ABC transporter" evidence="10">
    <location>
        <begin position="253"/>
        <end position="501"/>
    </location>
</feature>
<keyword evidence="3" id="KW-1003">Cell membrane</keyword>
<evidence type="ECO:0000256" key="1">
    <source>
        <dbReference type="ARBA" id="ARBA00004202"/>
    </source>
</evidence>
<keyword evidence="2" id="KW-0813">Transport</keyword>
<keyword evidence="5" id="KW-0677">Repeat</keyword>
<protein>
    <recommendedName>
        <fullName evidence="10">ABC transporter domain-containing protein</fullName>
    </recommendedName>
</protein>
<keyword evidence="6" id="KW-0547">Nucleotide-binding</keyword>
<dbReference type="SUPFAM" id="SSF52540">
    <property type="entry name" value="P-loop containing nucleoside triphosphate hydrolases"/>
    <property type="match status" value="2"/>
</dbReference>
<dbReference type="AlphaFoldDB" id="A0A1F5A6N2"/>
<dbReference type="EMBL" id="MEYH01000095">
    <property type="protein sequence ID" value="OGD13978.1"/>
    <property type="molecule type" value="Genomic_DNA"/>
</dbReference>
<evidence type="ECO:0000313" key="11">
    <source>
        <dbReference type="EMBL" id="OGD13978.1"/>
    </source>
</evidence>
<keyword evidence="4" id="KW-0762">Sugar transport</keyword>
<dbReference type="InterPro" id="IPR050107">
    <property type="entry name" value="ABC_carbohydrate_import_ATPase"/>
</dbReference>
<feature type="domain" description="ABC transporter" evidence="10">
    <location>
        <begin position="6"/>
        <end position="244"/>
    </location>
</feature>
<keyword evidence="7" id="KW-0067">ATP-binding</keyword>
<gene>
    <name evidence="11" type="ORF">A2V47_07115</name>
</gene>
<dbReference type="PANTHER" id="PTHR43790">
    <property type="entry name" value="CARBOHYDRATE TRANSPORT ATP-BINDING PROTEIN MG119-RELATED"/>
    <property type="match status" value="1"/>
</dbReference>
<dbReference type="Proteomes" id="UP000177701">
    <property type="component" value="Unassembled WGS sequence"/>
</dbReference>
<dbReference type="PROSITE" id="PS50893">
    <property type="entry name" value="ABC_TRANSPORTER_2"/>
    <property type="match status" value="2"/>
</dbReference>
<dbReference type="CDD" id="cd03215">
    <property type="entry name" value="ABC_Carb_Monos_II"/>
    <property type="match status" value="1"/>
</dbReference>
<evidence type="ECO:0000256" key="6">
    <source>
        <dbReference type="ARBA" id="ARBA00022741"/>
    </source>
</evidence>
<keyword evidence="8" id="KW-1278">Translocase</keyword>
<reference evidence="11 12" key="1">
    <citation type="journal article" date="2016" name="Nat. Commun.">
        <title>Thousands of microbial genomes shed light on interconnected biogeochemical processes in an aquifer system.</title>
        <authorList>
            <person name="Anantharaman K."/>
            <person name="Brown C.T."/>
            <person name="Hug L.A."/>
            <person name="Sharon I."/>
            <person name="Castelle C.J."/>
            <person name="Probst A.J."/>
            <person name="Thomas B.C."/>
            <person name="Singh A."/>
            <person name="Wilkins M.J."/>
            <person name="Karaoz U."/>
            <person name="Brodie E.L."/>
            <person name="Williams K.H."/>
            <person name="Hubbard S.S."/>
            <person name="Banfield J.F."/>
        </authorList>
    </citation>
    <scope>NUCLEOTIDE SEQUENCE [LARGE SCALE GENOMIC DNA]</scope>
</reference>
<dbReference type="Pfam" id="PF00005">
    <property type="entry name" value="ABC_tran"/>
    <property type="match status" value="2"/>
</dbReference>
<dbReference type="GO" id="GO:0005524">
    <property type="term" value="F:ATP binding"/>
    <property type="evidence" value="ECO:0007669"/>
    <property type="project" value="UniProtKB-KW"/>
</dbReference>
<dbReference type="InterPro" id="IPR027417">
    <property type="entry name" value="P-loop_NTPase"/>
</dbReference>
<evidence type="ECO:0000256" key="8">
    <source>
        <dbReference type="ARBA" id="ARBA00022967"/>
    </source>
</evidence>
<keyword evidence="9" id="KW-0472">Membrane</keyword>
<comment type="subcellular location">
    <subcellularLocation>
        <location evidence="1">Cell membrane</location>
        <topology evidence="1">Peripheral membrane protein</topology>
    </subcellularLocation>
</comment>
<dbReference type="InterPro" id="IPR017871">
    <property type="entry name" value="ABC_transporter-like_CS"/>
</dbReference>
<dbReference type="FunFam" id="3.40.50.300:FF:000127">
    <property type="entry name" value="Ribose import ATP-binding protein RbsA"/>
    <property type="match status" value="1"/>
</dbReference>
<dbReference type="GO" id="GO:0005886">
    <property type="term" value="C:plasma membrane"/>
    <property type="evidence" value="ECO:0007669"/>
    <property type="project" value="UniProtKB-SubCell"/>
</dbReference>
<dbReference type="GO" id="GO:0016887">
    <property type="term" value="F:ATP hydrolysis activity"/>
    <property type="evidence" value="ECO:0007669"/>
    <property type="project" value="InterPro"/>
</dbReference>
<dbReference type="PROSITE" id="PS00211">
    <property type="entry name" value="ABC_TRANSPORTER_1"/>
    <property type="match status" value="1"/>
</dbReference>
<dbReference type="SMART" id="SM00382">
    <property type="entry name" value="AAA"/>
    <property type="match status" value="2"/>
</dbReference>
<evidence type="ECO:0000256" key="5">
    <source>
        <dbReference type="ARBA" id="ARBA00022737"/>
    </source>
</evidence>
<evidence type="ECO:0000259" key="10">
    <source>
        <dbReference type="PROSITE" id="PS50893"/>
    </source>
</evidence>
<comment type="caution">
    <text evidence="11">The sequence shown here is derived from an EMBL/GenBank/DDBJ whole genome shotgun (WGS) entry which is preliminary data.</text>
</comment>
<dbReference type="InterPro" id="IPR003439">
    <property type="entry name" value="ABC_transporter-like_ATP-bd"/>
</dbReference>
<proteinExistence type="predicted"/>
<evidence type="ECO:0000256" key="7">
    <source>
        <dbReference type="ARBA" id="ARBA00022840"/>
    </source>
</evidence>
<organism evidence="11 12">
    <name type="scientific">Candidatus Sediminicultor quintus</name>
    <dbReference type="NCBI Taxonomy" id="1797291"/>
    <lineage>
        <taxon>Bacteria</taxon>
        <taxon>Pseudomonadati</taxon>
        <taxon>Atribacterota</taxon>
        <taxon>Candidatus Phoenicimicrobiia</taxon>
        <taxon>Candidatus Pheonicimicrobiales</taxon>
        <taxon>Candidatus Phoenicimicrobiaceae</taxon>
        <taxon>Candidatus Sediminicultor</taxon>
    </lineage>
</organism>
<evidence type="ECO:0000256" key="4">
    <source>
        <dbReference type="ARBA" id="ARBA00022597"/>
    </source>
</evidence>